<evidence type="ECO:0000313" key="5">
    <source>
        <dbReference type="Proteomes" id="UP000299102"/>
    </source>
</evidence>
<comment type="catalytic activity">
    <reaction evidence="1">
        <text>ATP + H2O = ADP + phosphate + H(+)</text>
        <dbReference type="Rhea" id="RHEA:13065"/>
        <dbReference type="ChEBI" id="CHEBI:15377"/>
        <dbReference type="ChEBI" id="CHEBI:15378"/>
        <dbReference type="ChEBI" id="CHEBI:30616"/>
        <dbReference type="ChEBI" id="CHEBI:43474"/>
        <dbReference type="ChEBI" id="CHEBI:456216"/>
        <dbReference type="EC" id="5.6.2.3"/>
    </reaction>
</comment>
<accession>A0A4C1UZ81</accession>
<dbReference type="GO" id="GO:0016887">
    <property type="term" value="F:ATP hydrolysis activity"/>
    <property type="evidence" value="ECO:0007669"/>
    <property type="project" value="RHEA"/>
</dbReference>
<dbReference type="EC" id="5.6.2.3" evidence="1"/>
<keyword evidence="1" id="KW-0234">DNA repair</keyword>
<dbReference type="GO" id="GO:0005524">
    <property type="term" value="F:ATP binding"/>
    <property type="evidence" value="ECO:0007669"/>
    <property type="project" value="UniProtKB-KW"/>
</dbReference>
<evidence type="ECO:0000256" key="1">
    <source>
        <dbReference type="RuleBase" id="RU363044"/>
    </source>
</evidence>
<dbReference type="EMBL" id="BGZK01000247">
    <property type="protein sequence ID" value="GBP31539.1"/>
    <property type="molecule type" value="Genomic_DNA"/>
</dbReference>
<keyword evidence="1" id="KW-0347">Helicase</keyword>
<name>A0A4C1UZ81_EUMVA</name>
<comment type="caution">
    <text evidence="4">The sequence shown here is derived from an EMBL/GenBank/DDBJ whole genome shotgun (WGS) entry which is preliminary data.</text>
</comment>
<proteinExistence type="inferred from homology"/>
<protein>
    <recommendedName>
        <fullName evidence="1">ATP-dependent DNA helicase</fullName>
        <ecNumber evidence="1">5.6.2.3</ecNumber>
    </recommendedName>
</protein>
<dbReference type="PANTHER" id="PTHR10492">
    <property type="match status" value="1"/>
</dbReference>
<feature type="region of interest" description="Disordered" evidence="2">
    <location>
        <begin position="1"/>
        <end position="22"/>
    </location>
</feature>
<dbReference type="InterPro" id="IPR027417">
    <property type="entry name" value="P-loop_NTPase"/>
</dbReference>
<evidence type="ECO:0000256" key="2">
    <source>
        <dbReference type="SAM" id="MobiDB-lite"/>
    </source>
</evidence>
<dbReference type="Pfam" id="PF05970">
    <property type="entry name" value="PIF1"/>
    <property type="match status" value="1"/>
</dbReference>
<comment type="cofactor">
    <cofactor evidence="1">
        <name>Mg(2+)</name>
        <dbReference type="ChEBI" id="CHEBI:18420"/>
    </cofactor>
</comment>
<dbReference type="GO" id="GO:0000723">
    <property type="term" value="P:telomere maintenance"/>
    <property type="evidence" value="ECO:0007669"/>
    <property type="project" value="InterPro"/>
</dbReference>
<keyword evidence="1" id="KW-0547">Nucleotide-binding</keyword>
<dbReference type="AlphaFoldDB" id="A0A4C1UZ81"/>
<sequence>MTSDTSQSCCHQGTSVSQIRPNSKQADVIPKASLTIWDEISMVSKHALSVLDKHLKDLMNVQFPFGGETVVFGGEFRQISPVWARGFKGKSLSTKDDHRADLRKPLYEKL</sequence>
<dbReference type="GO" id="GO:0043139">
    <property type="term" value="F:5'-3' DNA helicase activity"/>
    <property type="evidence" value="ECO:0007669"/>
    <property type="project" value="UniProtKB-EC"/>
</dbReference>
<dbReference type="GO" id="GO:0006310">
    <property type="term" value="P:DNA recombination"/>
    <property type="evidence" value="ECO:0007669"/>
    <property type="project" value="UniProtKB-KW"/>
</dbReference>
<dbReference type="STRING" id="151549.A0A4C1UZ81"/>
<dbReference type="Gene3D" id="3.40.50.300">
    <property type="entry name" value="P-loop containing nucleotide triphosphate hydrolases"/>
    <property type="match status" value="1"/>
</dbReference>
<evidence type="ECO:0000259" key="3">
    <source>
        <dbReference type="Pfam" id="PF05970"/>
    </source>
</evidence>
<gene>
    <name evidence="4" type="ORF">EVAR_84651_1</name>
</gene>
<keyword evidence="1" id="KW-0227">DNA damage</keyword>
<keyword evidence="1" id="KW-0067">ATP-binding</keyword>
<keyword evidence="1" id="KW-0378">Hydrolase</keyword>
<comment type="similarity">
    <text evidence="1">Belongs to the helicase family.</text>
</comment>
<dbReference type="OrthoDB" id="6747218at2759"/>
<evidence type="ECO:0000313" key="4">
    <source>
        <dbReference type="EMBL" id="GBP31539.1"/>
    </source>
</evidence>
<keyword evidence="5" id="KW-1185">Reference proteome</keyword>
<organism evidence="4 5">
    <name type="scientific">Eumeta variegata</name>
    <name type="common">Bagworm moth</name>
    <name type="synonym">Eumeta japonica</name>
    <dbReference type="NCBI Taxonomy" id="151549"/>
    <lineage>
        <taxon>Eukaryota</taxon>
        <taxon>Metazoa</taxon>
        <taxon>Ecdysozoa</taxon>
        <taxon>Arthropoda</taxon>
        <taxon>Hexapoda</taxon>
        <taxon>Insecta</taxon>
        <taxon>Pterygota</taxon>
        <taxon>Neoptera</taxon>
        <taxon>Endopterygota</taxon>
        <taxon>Lepidoptera</taxon>
        <taxon>Glossata</taxon>
        <taxon>Ditrysia</taxon>
        <taxon>Tineoidea</taxon>
        <taxon>Psychidae</taxon>
        <taxon>Oiketicinae</taxon>
        <taxon>Eumeta</taxon>
    </lineage>
</organism>
<reference evidence="4 5" key="1">
    <citation type="journal article" date="2019" name="Commun. Biol.">
        <title>The bagworm genome reveals a unique fibroin gene that provides high tensile strength.</title>
        <authorList>
            <person name="Kono N."/>
            <person name="Nakamura H."/>
            <person name="Ohtoshi R."/>
            <person name="Tomita M."/>
            <person name="Numata K."/>
            <person name="Arakawa K."/>
        </authorList>
    </citation>
    <scope>NUCLEOTIDE SEQUENCE [LARGE SCALE GENOMIC DNA]</scope>
</reference>
<dbReference type="GO" id="GO:0006281">
    <property type="term" value="P:DNA repair"/>
    <property type="evidence" value="ECO:0007669"/>
    <property type="project" value="UniProtKB-KW"/>
</dbReference>
<dbReference type="InterPro" id="IPR010285">
    <property type="entry name" value="DNA_helicase_pif1-like_DEAD"/>
</dbReference>
<keyword evidence="1" id="KW-0233">DNA recombination</keyword>
<dbReference type="Proteomes" id="UP000299102">
    <property type="component" value="Unassembled WGS sequence"/>
</dbReference>
<dbReference type="PANTHER" id="PTHR10492:SF101">
    <property type="entry name" value="ATP-DEPENDENT DNA HELICASE"/>
    <property type="match status" value="1"/>
</dbReference>
<feature type="domain" description="DNA helicase Pif1-like DEAD-box helicase" evidence="3">
    <location>
        <begin position="14"/>
        <end position="90"/>
    </location>
</feature>